<sequence>MSSAQAKEICKCRRIDQSRFRPGRKVQELETDNRFITRQQSEAAEECKALREELTKSSNSFVPREIELMEHTKDALTCTLQLNESLLSSDVSAIRAEEEERSVFFQEIALELCNSDKNMEVIKRQLEMIERLEIELLAKTVETFFLLSELKQVKEHCIPSVREGDSEFADLCFASEISMEACGKDIAIAMPESVAGNQEPQAVAALTVAPDTAIPKEDDGEFYTKEVGQAAELDDYVLVAKNNADTDVVDLKAKLDSARTEIRNLRFVLEEAVRRAELAEEAKAALEKELREDIQKKQRC</sequence>
<keyword evidence="3" id="KW-1185">Reference proteome</keyword>
<reference evidence="2" key="2">
    <citation type="submission" date="2021-02" db="EMBL/GenBank/DDBJ databases">
        <authorList>
            <person name="Kimball J.A."/>
            <person name="Haas M.W."/>
            <person name="Macchietto M."/>
            <person name="Kono T."/>
            <person name="Duquette J."/>
            <person name="Shao M."/>
        </authorList>
    </citation>
    <scope>NUCLEOTIDE SEQUENCE</scope>
    <source>
        <tissue evidence="2">Fresh leaf tissue</tissue>
    </source>
</reference>
<gene>
    <name evidence="2" type="ORF">GUJ93_ZPchr0006g44733</name>
</gene>
<dbReference type="AlphaFoldDB" id="A0A8J5T5C7"/>
<name>A0A8J5T5C7_ZIZPA</name>
<proteinExistence type="predicted"/>
<accession>A0A8J5T5C7</accession>
<evidence type="ECO:0000256" key="1">
    <source>
        <dbReference type="SAM" id="Coils"/>
    </source>
</evidence>
<feature type="coiled-coil region" evidence="1">
    <location>
        <begin position="241"/>
        <end position="296"/>
    </location>
</feature>
<dbReference type="EMBL" id="JAAALK010000283">
    <property type="protein sequence ID" value="KAG8073988.1"/>
    <property type="molecule type" value="Genomic_DNA"/>
</dbReference>
<dbReference type="OrthoDB" id="673185at2759"/>
<evidence type="ECO:0000313" key="2">
    <source>
        <dbReference type="EMBL" id="KAG8073988.1"/>
    </source>
</evidence>
<dbReference type="Proteomes" id="UP000729402">
    <property type="component" value="Unassembled WGS sequence"/>
</dbReference>
<feature type="coiled-coil region" evidence="1">
    <location>
        <begin position="26"/>
        <end position="53"/>
    </location>
</feature>
<organism evidence="2 3">
    <name type="scientific">Zizania palustris</name>
    <name type="common">Northern wild rice</name>
    <dbReference type="NCBI Taxonomy" id="103762"/>
    <lineage>
        <taxon>Eukaryota</taxon>
        <taxon>Viridiplantae</taxon>
        <taxon>Streptophyta</taxon>
        <taxon>Embryophyta</taxon>
        <taxon>Tracheophyta</taxon>
        <taxon>Spermatophyta</taxon>
        <taxon>Magnoliopsida</taxon>
        <taxon>Liliopsida</taxon>
        <taxon>Poales</taxon>
        <taxon>Poaceae</taxon>
        <taxon>BOP clade</taxon>
        <taxon>Oryzoideae</taxon>
        <taxon>Oryzeae</taxon>
        <taxon>Zizaniinae</taxon>
        <taxon>Zizania</taxon>
    </lineage>
</organism>
<reference evidence="2" key="1">
    <citation type="journal article" date="2021" name="bioRxiv">
        <title>Whole Genome Assembly and Annotation of Northern Wild Rice, Zizania palustris L., Supports a Whole Genome Duplication in the Zizania Genus.</title>
        <authorList>
            <person name="Haas M."/>
            <person name="Kono T."/>
            <person name="Macchietto M."/>
            <person name="Millas R."/>
            <person name="McGilp L."/>
            <person name="Shao M."/>
            <person name="Duquette J."/>
            <person name="Hirsch C.N."/>
            <person name="Kimball J."/>
        </authorList>
    </citation>
    <scope>NUCLEOTIDE SEQUENCE</scope>
    <source>
        <tissue evidence="2">Fresh leaf tissue</tissue>
    </source>
</reference>
<evidence type="ECO:0000313" key="3">
    <source>
        <dbReference type="Proteomes" id="UP000729402"/>
    </source>
</evidence>
<comment type="caution">
    <text evidence="2">The sequence shown here is derived from an EMBL/GenBank/DDBJ whole genome shotgun (WGS) entry which is preliminary data.</text>
</comment>
<protein>
    <submittedName>
        <fullName evidence="2">Uncharacterized protein</fullName>
    </submittedName>
</protein>
<keyword evidence="1" id="KW-0175">Coiled coil</keyword>